<dbReference type="AlphaFoldDB" id="A0A367ILT3"/>
<evidence type="ECO:0000313" key="2">
    <source>
        <dbReference type="Proteomes" id="UP000252139"/>
    </source>
</evidence>
<sequence>MAQIQEVKRITYDDVPSVSVLRKICDEEDYDNLRQVLEEYLDWCMACNFDSVEFCTPNGVVNYEEFVDYTLDKLTMEELEIESKITNEQQANESNSRLEELLLGDDLFALLEYAVEKNEQDTAASLRLQEELMDDTFRQYLNILIIRNDSERLRDQVATRFAYHASEWAHGQLGNITPSKQGIEDYLDDVYCILRERYPNFYKYRSLMQKVAQQDFWIKQIEDDLFR</sequence>
<protein>
    <submittedName>
        <fullName evidence="1">Uncharacterized protein</fullName>
    </submittedName>
</protein>
<organism evidence="1 2">
    <name type="scientific">Rhizopus azygosporus</name>
    <name type="common">Rhizopus microsporus var. azygosporus</name>
    <dbReference type="NCBI Taxonomy" id="86630"/>
    <lineage>
        <taxon>Eukaryota</taxon>
        <taxon>Fungi</taxon>
        <taxon>Fungi incertae sedis</taxon>
        <taxon>Mucoromycota</taxon>
        <taxon>Mucoromycotina</taxon>
        <taxon>Mucoromycetes</taxon>
        <taxon>Mucorales</taxon>
        <taxon>Mucorineae</taxon>
        <taxon>Rhizopodaceae</taxon>
        <taxon>Rhizopus</taxon>
    </lineage>
</organism>
<comment type="caution">
    <text evidence="1">The sequence shown here is derived from an EMBL/GenBank/DDBJ whole genome shotgun (WGS) entry which is preliminary data.</text>
</comment>
<keyword evidence="2" id="KW-1185">Reference proteome</keyword>
<dbReference type="EMBL" id="PJQL01005049">
    <property type="protein sequence ID" value="RCH78586.1"/>
    <property type="molecule type" value="Genomic_DNA"/>
</dbReference>
<name>A0A367ILT3_RHIAZ</name>
<feature type="non-terminal residue" evidence="1">
    <location>
        <position position="227"/>
    </location>
</feature>
<accession>A0A367ILT3</accession>
<dbReference type="Proteomes" id="UP000252139">
    <property type="component" value="Unassembled WGS sequence"/>
</dbReference>
<gene>
    <name evidence="1" type="ORF">CU097_000871</name>
</gene>
<proteinExistence type="predicted"/>
<reference evidence="1 2" key="1">
    <citation type="journal article" date="2018" name="G3 (Bethesda)">
        <title>Phylogenetic and Phylogenomic Definition of Rhizopus Species.</title>
        <authorList>
            <person name="Gryganskyi A.P."/>
            <person name="Golan J."/>
            <person name="Dolatabadi S."/>
            <person name="Mondo S."/>
            <person name="Robb S."/>
            <person name="Idnurm A."/>
            <person name="Muszewska A."/>
            <person name="Steczkiewicz K."/>
            <person name="Masonjones S."/>
            <person name="Liao H.L."/>
            <person name="Gajdeczka M.T."/>
            <person name="Anike F."/>
            <person name="Vuek A."/>
            <person name="Anishchenko I.M."/>
            <person name="Voigt K."/>
            <person name="de Hoog G.S."/>
            <person name="Smith M.E."/>
            <person name="Heitman J."/>
            <person name="Vilgalys R."/>
            <person name="Stajich J.E."/>
        </authorList>
    </citation>
    <scope>NUCLEOTIDE SEQUENCE [LARGE SCALE GENOMIC DNA]</scope>
    <source>
        <strain evidence="1 2">CBS 357.93</strain>
    </source>
</reference>
<evidence type="ECO:0000313" key="1">
    <source>
        <dbReference type="EMBL" id="RCH78586.1"/>
    </source>
</evidence>